<name>A0A7W5EBH7_9BURK</name>
<dbReference type="EMBL" id="JACHXS010000005">
    <property type="protein sequence ID" value="MBB3222093.1"/>
    <property type="molecule type" value="Genomic_DNA"/>
</dbReference>
<dbReference type="Proteomes" id="UP000584325">
    <property type="component" value="Unassembled WGS sequence"/>
</dbReference>
<gene>
    <name evidence="3" type="ORF">FHS02_002912</name>
</gene>
<comment type="caution">
    <text evidence="3">The sequence shown here is derived from an EMBL/GenBank/DDBJ whole genome shotgun (WGS) entry which is preliminary data.</text>
</comment>
<organism evidence="3 4">
    <name type="scientific">Pseudoduganella umbonata</name>
    <dbReference type="NCBI Taxonomy" id="864828"/>
    <lineage>
        <taxon>Bacteria</taxon>
        <taxon>Pseudomonadati</taxon>
        <taxon>Pseudomonadota</taxon>
        <taxon>Betaproteobacteria</taxon>
        <taxon>Burkholderiales</taxon>
        <taxon>Oxalobacteraceae</taxon>
        <taxon>Telluria group</taxon>
        <taxon>Pseudoduganella</taxon>
    </lineage>
</organism>
<dbReference type="Pfam" id="PF11604">
    <property type="entry name" value="CusF_Ec"/>
    <property type="match status" value="1"/>
</dbReference>
<dbReference type="RefSeq" id="WP_175424863.1">
    <property type="nucleotide sequence ID" value="NZ_CP040017.1"/>
</dbReference>
<dbReference type="InterPro" id="IPR042230">
    <property type="entry name" value="CusF_sf"/>
</dbReference>
<protein>
    <submittedName>
        <fullName evidence="3">Cu/Ag efflux protein CusF</fullName>
    </submittedName>
</protein>
<evidence type="ECO:0000256" key="1">
    <source>
        <dbReference type="SAM" id="MobiDB-lite"/>
    </source>
</evidence>
<feature type="region of interest" description="Disordered" evidence="1">
    <location>
        <begin position="22"/>
        <end position="43"/>
    </location>
</feature>
<evidence type="ECO:0000313" key="3">
    <source>
        <dbReference type="EMBL" id="MBB3222093.1"/>
    </source>
</evidence>
<feature type="chain" id="PRO_5031435535" evidence="2">
    <location>
        <begin position="24"/>
        <end position="110"/>
    </location>
</feature>
<evidence type="ECO:0000256" key="2">
    <source>
        <dbReference type="SAM" id="SignalP"/>
    </source>
</evidence>
<proteinExistence type="predicted"/>
<dbReference type="Gene3D" id="2.40.50.320">
    <property type="entry name" value="Copper binding periplasmic protein CusF"/>
    <property type="match status" value="1"/>
</dbReference>
<dbReference type="InterPro" id="IPR021647">
    <property type="entry name" value="CusF_Ec"/>
</dbReference>
<sequence length="110" mass="11602">MKTSIASAVLISIGLMLGSTASAQRHDEGGSTHGLSRTTGKGTITQIDLPAKKVTLDHEPIGKYKMEAGSHGFPIRSASTAAKVAVGDKVDFTIESRGNTMVITRLHKQK</sequence>
<evidence type="ECO:0000313" key="4">
    <source>
        <dbReference type="Proteomes" id="UP000584325"/>
    </source>
</evidence>
<reference evidence="3 4" key="1">
    <citation type="submission" date="2020-08" db="EMBL/GenBank/DDBJ databases">
        <title>Genomic Encyclopedia of Type Strains, Phase III (KMG-III): the genomes of soil and plant-associated and newly described type strains.</title>
        <authorList>
            <person name="Whitman W."/>
        </authorList>
    </citation>
    <scope>NUCLEOTIDE SEQUENCE [LARGE SCALE GENOMIC DNA]</scope>
    <source>
        <strain evidence="3 4">CECT 7753</strain>
    </source>
</reference>
<accession>A0A7W5EBH7</accession>
<feature type="signal peptide" evidence="2">
    <location>
        <begin position="1"/>
        <end position="23"/>
    </location>
</feature>
<dbReference type="AlphaFoldDB" id="A0A7W5EBH7"/>
<keyword evidence="2" id="KW-0732">Signal</keyword>
<feature type="compositionally biased region" description="Polar residues" evidence="1">
    <location>
        <begin position="33"/>
        <end position="43"/>
    </location>
</feature>